<comment type="caution">
    <text evidence="23">The sequence shown here is derived from an EMBL/GenBank/DDBJ whole genome shotgun (WGS) entry which is preliminary data.</text>
</comment>
<dbReference type="GO" id="GO:0005524">
    <property type="term" value="F:ATP binding"/>
    <property type="evidence" value="ECO:0007669"/>
    <property type="project" value="UniProtKB-UniRule"/>
</dbReference>
<dbReference type="FunFam" id="3.80.10.10:FF:000095">
    <property type="entry name" value="LRR receptor-like serine/threonine-protein kinase GSO1"/>
    <property type="match status" value="1"/>
</dbReference>
<evidence type="ECO:0000313" key="24">
    <source>
        <dbReference type="Proteomes" id="UP001634007"/>
    </source>
</evidence>
<evidence type="ECO:0000256" key="19">
    <source>
        <dbReference type="ARBA" id="ARBA00048679"/>
    </source>
</evidence>
<dbReference type="Pfam" id="PF00560">
    <property type="entry name" value="LRR_1"/>
    <property type="match status" value="7"/>
</dbReference>
<evidence type="ECO:0000256" key="1">
    <source>
        <dbReference type="ARBA" id="ARBA00004162"/>
    </source>
</evidence>
<evidence type="ECO:0000256" key="8">
    <source>
        <dbReference type="ARBA" id="ARBA00022692"/>
    </source>
</evidence>
<keyword evidence="5" id="KW-0597">Phosphoprotein</keyword>
<feature type="domain" description="Protein kinase" evidence="22">
    <location>
        <begin position="586"/>
        <end position="876"/>
    </location>
</feature>
<dbReference type="FunFam" id="1.10.510.10:FF:000358">
    <property type="entry name" value="Putative leucine-rich repeat receptor-like serine/threonine-protein kinase"/>
    <property type="match status" value="1"/>
</dbReference>
<evidence type="ECO:0000256" key="5">
    <source>
        <dbReference type="ARBA" id="ARBA00022553"/>
    </source>
</evidence>
<gene>
    <name evidence="23" type="ORF">ACJRO7_013687</name>
</gene>
<dbReference type="Gene3D" id="1.10.510.10">
    <property type="entry name" value="Transferase(Phosphotransferase) domain 1"/>
    <property type="match status" value="1"/>
</dbReference>
<evidence type="ECO:0000256" key="13">
    <source>
        <dbReference type="ARBA" id="ARBA00022840"/>
    </source>
</evidence>
<dbReference type="InterPro" id="IPR017441">
    <property type="entry name" value="Protein_kinase_ATP_BS"/>
</dbReference>
<dbReference type="PANTHER" id="PTHR27008:SF610">
    <property type="entry name" value="SERINE-THREONINE_TYROSINE-PROTEIN KINASE CATALYTIC DOMAIN-CONTAINING PROTEIN"/>
    <property type="match status" value="1"/>
</dbReference>
<dbReference type="InterPro" id="IPR008271">
    <property type="entry name" value="Ser/Thr_kinase_AS"/>
</dbReference>
<keyword evidence="17" id="KW-0325">Glycoprotein</keyword>
<keyword evidence="11 20" id="KW-0547">Nucleotide-binding</keyword>
<dbReference type="SMART" id="SM00369">
    <property type="entry name" value="LRR_TYP"/>
    <property type="match status" value="3"/>
</dbReference>
<dbReference type="AlphaFoldDB" id="A0ABD3KYJ1"/>
<organism evidence="23 24">
    <name type="scientific">Eucalyptus globulus</name>
    <name type="common">Tasmanian blue gum</name>
    <dbReference type="NCBI Taxonomy" id="34317"/>
    <lineage>
        <taxon>Eukaryota</taxon>
        <taxon>Viridiplantae</taxon>
        <taxon>Streptophyta</taxon>
        <taxon>Embryophyta</taxon>
        <taxon>Tracheophyta</taxon>
        <taxon>Spermatophyta</taxon>
        <taxon>Magnoliopsida</taxon>
        <taxon>eudicotyledons</taxon>
        <taxon>Gunneridae</taxon>
        <taxon>Pentapetalae</taxon>
        <taxon>rosids</taxon>
        <taxon>malvids</taxon>
        <taxon>Myrtales</taxon>
        <taxon>Myrtaceae</taxon>
        <taxon>Myrtoideae</taxon>
        <taxon>Eucalypteae</taxon>
        <taxon>Eucalyptus</taxon>
    </lineage>
</organism>
<dbReference type="SMART" id="SM00220">
    <property type="entry name" value="S_TKc"/>
    <property type="match status" value="1"/>
</dbReference>
<dbReference type="SUPFAM" id="SSF56112">
    <property type="entry name" value="Protein kinase-like (PK-like)"/>
    <property type="match status" value="1"/>
</dbReference>
<keyword evidence="16" id="KW-0675">Receptor</keyword>
<protein>
    <recommendedName>
        <fullName evidence="2">non-specific serine/threonine protein kinase</fullName>
        <ecNumber evidence="2">2.7.11.1</ecNumber>
    </recommendedName>
</protein>
<feature type="binding site" evidence="20">
    <location>
        <position position="615"/>
    </location>
    <ligand>
        <name>ATP</name>
        <dbReference type="ChEBI" id="CHEBI:30616"/>
    </ligand>
</feature>
<dbReference type="GO" id="GO:0004674">
    <property type="term" value="F:protein serine/threonine kinase activity"/>
    <property type="evidence" value="ECO:0007669"/>
    <property type="project" value="UniProtKB-KW"/>
</dbReference>
<dbReference type="InterPro" id="IPR011009">
    <property type="entry name" value="Kinase-like_dom_sf"/>
</dbReference>
<keyword evidence="24" id="KW-1185">Reference proteome</keyword>
<name>A0ABD3KYJ1_EUCGL</name>
<dbReference type="PROSITE" id="PS00107">
    <property type="entry name" value="PROTEIN_KINASE_ATP"/>
    <property type="match status" value="1"/>
</dbReference>
<evidence type="ECO:0000256" key="18">
    <source>
        <dbReference type="ARBA" id="ARBA00047899"/>
    </source>
</evidence>
<evidence type="ECO:0000256" key="20">
    <source>
        <dbReference type="PROSITE-ProRule" id="PRU10141"/>
    </source>
</evidence>
<keyword evidence="10" id="KW-0677">Repeat</keyword>
<dbReference type="InterPro" id="IPR003591">
    <property type="entry name" value="Leu-rich_rpt_typical-subtyp"/>
</dbReference>
<dbReference type="PROSITE" id="PS00108">
    <property type="entry name" value="PROTEIN_KINASE_ST"/>
    <property type="match status" value="1"/>
</dbReference>
<evidence type="ECO:0000256" key="15">
    <source>
        <dbReference type="ARBA" id="ARBA00023136"/>
    </source>
</evidence>
<evidence type="ECO:0000256" key="4">
    <source>
        <dbReference type="ARBA" id="ARBA00022527"/>
    </source>
</evidence>
<dbReference type="EC" id="2.7.11.1" evidence="2"/>
<evidence type="ECO:0000256" key="2">
    <source>
        <dbReference type="ARBA" id="ARBA00012513"/>
    </source>
</evidence>
<dbReference type="Pfam" id="PF00069">
    <property type="entry name" value="Pkinase"/>
    <property type="match status" value="1"/>
</dbReference>
<dbReference type="Proteomes" id="UP001634007">
    <property type="component" value="Unassembled WGS sequence"/>
</dbReference>
<dbReference type="EMBL" id="JBJKBG010000003">
    <property type="protein sequence ID" value="KAL3744462.1"/>
    <property type="molecule type" value="Genomic_DNA"/>
</dbReference>
<keyword evidence="12" id="KW-0418">Kinase</keyword>
<comment type="catalytic activity">
    <reaction evidence="19">
        <text>L-seryl-[protein] + ATP = O-phospho-L-seryl-[protein] + ADP + H(+)</text>
        <dbReference type="Rhea" id="RHEA:17989"/>
        <dbReference type="Rhea" id="RHEA-COMP:9863"/>
        <dbReference type="Rhea" id="RHEA-COMP:11604"/>
        <dbReference type="ChEBI" id="CHEBI:15378"/>
        <dbReference type="ChEBI" id="CHEBI:29999"/>
        <dbReference type="ChEBI" id="CHEBI:30616"/>
        <dbReference type="ChEBI" id="CHEBI:83421"/>
        <dbReference type="ChEBI" id="CHEBI:456216"/>
        <dbReference type="EC" id="2.7.11.1"/>
    </reaction>
</comment>
<keyword evidence="7" id="KW-0808">Transferase</keyword>
<evidence type="ECO:0000256" key="16">
    <source>
        <dbReference type="ARBA" id="ARBA00023170"/>
    </source>
</evidence>
<evidence type="ECO:0000256" key="6">
    <source>
        <dbReference type="ARBA" id="ARBA00022614"/>
    </source>
</evidence>
<dbReference type="InterPro" id="IPR051809">
    <property type="entry name" value="Plant_receptor-like_S/T_kinase"/>
</dbReference>
<proteinExistence type="predicted"/>
<evidence type="ECO:0000256" key="7">
    <source>
        <dbReference type="ARBA" id="ARBA00022679"/>
    </source>
</evidence>
<keyword evidence="9" id="KW-0732">Signal</keyword>
<dbReference type="PROSITE" id="PS50011">
    <property type="entry name" value="PROTEIN_KINASE_DOM"/>
    <property type="match status" value="1"/>
</dbReference>
<feature type="transmembrane region" description="Helical" evidence="21">
    <location>
        <begin position="81"/>
        <end position="101"/>
    </location>
</feature>
<dbReference type="PANTHER" id="PTHR27008">
    <property type="entry name" value="OS04G0122200 PROTEIN"/>
    <property type="match status" value="1"/>
</dbReference>
<keyword evidence="8 21" id="KW-0812">Transmembrane</keyword>
<dbReference type="FunFam" id="3.30.200.20:FF:000432">
    <property type="entry name" value="LRR receptor-like serine/threonine-protein kinase EFR"/>
    <property type="match status" value="1"/>
</dbReference>
<comment type="subcellular location">
    <subcellularLocation>
        <location evidence="1">Cell membrane</location>
        <topology evidence="1">Single-pass membrane protein</topology>
    </subcellularLocation>
</comment>
<keyword evidence="3" id="KW-1003">Cell membrane</keyword>
<evidence type="ECO:0000256" key="12">
    <source>
        <dbReference type="ARBA" id="ARBA00022777"/>
    </source>
</evidence>
<evidence type="ECO:0000256" key="21">
    <source>
        <dbReference type="SAM" id="Phobius"/>
    </source>
</evidence>
<evidence type="ECO:0000256" key="17">
    <source>
        <dbReference type="ARBA" id="ARBA00023180"/>
    </source>
</evidence>
<evidence type="ECO:0000256" key="10">
    <source>
        <dbReference type="ARBA" id="ARBA00022737"/>
    </source>
</evidence>
<accession>A0ABD3KYJ1</accession>
<keyword evidence="6" id="KW-0433">Leucine-rich repeat</keyword>
<comment type="catalytic activity">
    <reaction evidence="18">
        <text>L-threonyl-[protein] + ATP = O-phospho-L-threonyl-[protein] + ADP + H(+)</text>
        <dbReference type="Rhea" id="RHEA:46608"/>
        <dbReference type="Rhea" id="RHEA-COMP:11060"/>
        <dbReference type="Rhea" id="RHEA-COMP:11605"/>
        <dbReference type="ChEBI" id="CHEBI:15378"/>
        <dbReference type="ChEBI" id="CHEBI:30013"/>
        <dbReference type="ChEBI" id="CHEBI:30616"/>
        <dbReference type="ChEBI" id="CHEBI:61977"/>
        <dbReference type="ChEBI" id="CHEBI:456216"/>
        <dbReference type="EC" id="2.7.11.1"/>
    </reaction>
</comment>
<keyword evidence="15 21" id="KW-0472">Membrane</keyword>
<evidence type="ECO:0000256" key="14">
    <source>
        <dbReference type="ARBA" id="ARBA00022989"/>
    </source>
</evidence>
<dbReference type="InterPro" id="IPR032675">
    <property type="entry name" value="LRR_dom_sf"/>
</dbReference>
<keyword evidence="4" id="KW-0723">Serine/threonine-protein kinase</keyword>
<dbReference type="Gene3D" id="3.80.10.10">
    <property type="entry name" value="Ribonuclease Inhibitor"/>
    <property type="match status" value="3"/>
</dbReference>
<keyword evidence="14 21" id="KW-1133">Transmembrane helix</keyword>
<dbReference type="InterPro" id="IPR001611">
    <property type="entry name" value="Leu-rich_rpt"/>
</dbReference>
<evidence type="ECO:0000259" key="22">
    <source>
        <dbReference type="PROSITE" id="PS50011"/>
    </source>
</evidence>
<reference evidence="23 24" key="1">
    <citation type="submission" date="2024-11" db="EMBL/GenBank/DDBJ databases">
        <title>Chromosome-level genome assembly of Eucalyptus globulus Labill. provides insights into its genome evolution.</title>
        <authorList>
            <person name="Li X."/>
        </authorList>
    </citation>
    <scope>NUCLEOTIDE SEQUENCE [LARGE SCALE GENOMIC DNA]</scope>
    <source>
        <strain evidence="23">CL2024</strain>
        <tissue evidence="23">Fresh tender leaves</tissue>
    </source>
</reference>
<dbReference type="Gene3D" id="3.30.200.20">
    <property type="entry name" value="Phosphorylase Kinase, domain 1"/>
    <property type="match status" value="1"/>
</dbReference>
<dbReference type="GO" id="GO:0005886">
    <property type="term" value="C:plasma membrane"/>
    <property type="evidence" value="ECO:0007669"/>
    <property type="project" value="UniProtKB-SubCell"/>
</dbReference>
<sequence>MIHIVKTSVGEIPLEIGNLYRLKYLGLVYNSFSGQIPTNISSCENLEDLRLGNNRLVGKVPIAITYMSKLTYVLISRNNFFGNFPVFFGNFTSLVSILAAFNNFVGRLPSSLGCLQNLKHLYLGANGLSGTLPSAIFNISSLINIELILNQLEGSLSPDLGVTLPNLVELNVKLNQFSGPIPASISNATKLMRVTISANKYCGNMPVEKLNQLQWISISENRLGSGLQGDLKFIESINSTSLELLSISYNNSGGTLPDSIGNLSSQLHIMTMGGIDCLEISFKHWELTRPRMVVRGNLIELKKFDAKMNKLTGNIPSMIGNLTELMKLFLKGNNLQGSIPPSIGKCQNLLGIDLSQNNLSGIIPSQAFAISSLSIFFYLSENQLSGSLPREIGILNHLATLDIHGNKLSGKIPNSLGRCTSLVELHMQNNLFEGNIPSFLSSLNGLQYIDLSSNNFSGPVPTFLEKFQLQYLNLSFNNFEGEVPSEGVFLNTSATLLEGNDKLCGGMPILDLPSCLTSKGKHGLSTSRYVIIAVTCGIVVALILLLLLMTFYWLRRKNSNASVETPSIGGFQQVSYANIVKATDGFNSSNLIGVGSFGSVYKGNLADENKIVAVKVFDLKQRGASKSFMAECEALKNIRHRNLVKILTACSSVDFQGNEFKALIYEFMENGSLEEWLHLYLAPKGMQRHRLSFVQRLNIAFDVACAVDYLHHQCQRAVIHCDLKPSNILLDAQMNGHVGDFGLARIFPNAIGELLAKYGMGSEVSEDGDAYSYGVLLLEIFTGKKPTHDMFNDALNLRDYCAAALPERIADVADQQLLFFETEESSIADTSSNQRNINAHVQECLVMIFEIGVACSADLPRERMKISDVVKRLRSLKERVDKMGFR</sequence>
<evidence type="ECO:0000256" key="9">
    <source>
        <dbReference type="ARBA" id="ARBA00022729"/>
    </source>
</evidence>
<evidence type="ECO:0000313" key="23">
    <source>
        <dbReference type="EMBL" id="KAL3744462.1"/>
    </source>
</evidence>
<evidence type="ECO:0000256" key="11">
    <source>
        <dbReference type="ARBA" id="ARBA00022741"/>
    </source>
</evidence>
<keyword evidence="13 20" id="KW-0067">ATP-binding</keyword>
<evidence type="ECO:0000256" key="3">
    <source>
        <dbReference type="ARBA" id="ARBA00022475"/>
    </source>
</evidence>
<dbReference type="InterPro" id="IPR000719">
    <property type="entry name" value="Prot_kinase_dom"/>
</dbReference>
<dbReference type="FunFam" id="3.80.10.10:FF:000317">
    <property type="entry name" value="Inactive leucine-rich repeat receptor-like protein kinase"/>
    <property type="match status" value="1"/>
</dbReference>
<dbReference type="SUPFAM" id="SSF52058">
    <property type="entry name" value="L domain-like"/>
    <property type="match status" value="2"/>
</dbReference>
<feature type="transmembrane region" description="Helical" evidence="21">
    <location>
        <begin position="529"/>
        <end position="554"/>
    </location>
</feature>